<evidence type="ECO:0000313" key="8">
    <source>
        <dbReference type="WBParaSite" id="ASIM_0000034901-mRNA-1"/>
    </source>
</evidence>
<feature type="region of interest" description="Disordered" evidence="3">
    <location>
        <begin position="362"/>
        <end position="454"/>
    </location>
</feature>
<feature type="domain" description="Rho-GAP" evidence="5">
    <location>
        <begin position="1"/>
        <end position="195"/>
    </location>
</feature>
<reference evidence="8" key="1">
    <citation type="submission" date="2017-02" db="UniProtKB">
        <authorList>
            <consortium name="WormBaseParasite"/>
        </authorList>
    </citation>
    <scope>IDENTIFICATION</scope>
</reference>
<dbReference type="Proteomes" id="UP000267096">
    <property type="component" value="Unassembled WGS sequence"/>
</dbReference>
<dbReference type="SMART" id="SM00324">
    <property type="entry name" value="RhoGAP"/>
    <property type="match status" value="1"/>
</dbReference>
<accession>A0A0M3IYM4</accession>
<dbReference type="Gene3D" id="1.10.555.10">
    <property type="entry name" value="Rho GTPase activation protein"/>
    <property type="match status" value="1"/>
</dbReference>
<dbReference type="InterPro" id="IPR036028">
    <property type="entry name" value="SH3-like_dom_sf"/>
</dbReference>
<evidence type="ECO:0000256" key="2">
    <source>
        <dbReference type="PROSITE-ProRule" id="PRU00192"/>
    </source>
</evidence>
<dbReference type="SMART" id="SM00326">
    <property type="entry name" value="SH3"/>
    <property type="match status" value="1"/>
</dbReference>
<evidence type="ECO:0000259" key="4">
    <source>
        <dbReference type="PROSITE" id="PS50002"/>
    </source>
</evidence>
<sequence>MQPKCFIDNCEQNRIRSERKRKWVSLLAGLREQGLYRNCGVTSKVQKLMQVGLDKRRATSNEKLNFIDDVEWETKTVSSAIKTFLRNLPEPLMTFDLHSQFINAAKMDSATRVSHIHYYVHQLPKTHFDMLRLVIEHLKKVADRSSDNLMTVGNLGVCFGPTLLRPKEETMAAIMDIKFCNVVVEVLIANCDLIFNTQPSNIDGVPCPPKPVHRNDSNVVAEGISSSPSAVPFLDVVPSSFHKQSSVSPSADKRFDSFVRSHLHSFHDKFHGSSSSSLPGVVAGGNRPRSIGNSTARQRPPHIYDRVATSFIDSQSDANLNSPPRLLPSYGKASTSAGASPVSPTASTVALSISQSAVASSTVPKSHHAMKRATNSQVSAGGNGRQRSAQYYHHQQQDTRTESSDSLNSVASGCSVDASPPLSSTRHQLSMDTGSALLSSREPRAAGGSASSASKAKMSASYAPAYNPFACESWNESARVNNDYMKLIRSLSVDAMDDFAIVIVDSSSNNKNKNKNLGYLGISSAFTATPNERLNGGSSSKKYSRNASSPATTGTAVSPHRSLNSTNSTNHACSQNVMMALSELRISPLFSYSHPLRSLQPSRRVKTLYSCTAGHDTELSFKPGQIITNVYESKEEGWLVGTLNGKTGLIPANYVEPLP</sequence>
<dbReference type="OrthoDB" id="3183924at2759"/>
<feature type="compositionally biased region" description="Low complexity" evidence="3">
    <location>
        <begin position="538"/>
        <end position="549"/>
    </location>
</feature>
<dbReference type="Pfam" id="PF14604">
    <property type="entry name" value="SH3_9"/>
    <property type="match status" value="1"/>
</dbReference>
<name>A0A0M3IYM4_ANISI</name>
<dbReference type="InterPro" id="IPR008936">
    <property type="entry name" value="Rho_GTPase_activation_prot"/>
</dbReference>
<dbReference type="GO" id="GO:0005096">
    <property type="term" value="F:GTPase activator activity"/>
    <property type="evidence" value="ECO:0007669"/>
    <property type="project" value="InterPro"/>
</dbReference>
<feature type="compositionally biased region" description="Low complexity" evidence="3">
    <location>
        <begin position="445"/>
        <end position="454"/>
    </location>
</feature>
<dbReference type="WBParaSite" id="ASIM_0000034901-mRNA-1">
    <property type="protein sequence ID" value="ASIM_0000034901-mRNA-1"/>
    <property type="gene ID" value="ASIM_0000034901"/>
</dbReference>
<evidence type="ECO:0000256" key="1">
    <source>
        <dbReference type="ARBA" id="ARBA00022443"/>
    </source>
</evidence>
<dbReference type="Pfam" id="PF00620">
    <property type="entry name" value="RhoGAP"/>
    <property type="match status" value="1"/>
</dbReference>
<keyword evidence="7" id="KW-1185">Reference proteome</keyword>
<reference evidence="6 7" key="2">
    <citation type="submission" date="2018-11" db="EMBL/GenBank/DDBJ databases">
        <authorList>
            <consortium name="Pathogen Informatics"/>
        </authorList>
    </citation>
    <scope>NUCLEOTIDE SEQUENCE [LARGE SCALE GENOMIC DNA]</scope>
</reference>
<feature type="compositionally biased region" description="Polar residues" evidence="3">
    <location>
        <begin position="421"/>
        <end position="438"/>
    </location>
</feature>
<dbReference type="FunFam" id="2.30.30.40:FF:000055">
    <property type="entry name" value="rho GTPase-activating protein 26 isoform X1"/>
    <property type="match status" value="1"/>
</dbReference>
<dbReference type="EMBL" id="UYRR01000120">
    <property type="protein sequence ID" value="VDK17527.1"/>
    <property type="molecule type" value="Genomic_DNA"/>
</dbReference>
<proteinExistence type="predicted"/>
<feature type="compositionally biased region" description="Polar residues" evidence="3">
    <location>
        <begin position="332"/>
        <end position="344"/>
    </location>
</feature>
<evidence type="ECO:0000313" key="7">
    <source>
        <dbReference type="Proteomes" id="UP000267096"/>
    </source>
</evidence>
<dbReference type="InterPro" id="IPR000198">
    <property type="entry name" value="RhoGAP_dom"/>
</dbReference>
<feature type="region of interest" description="Disordered" evidence="3">
    <location>
        <begin position="531"/>
        <end position="570"/>
    </location>
</feature>
<feature type="compositionally biased region" description="Polar residues" evidence="3">
    <location>
        <begin position="373"/>
        <end position="389"/>
    </location>
</feature>
<dbReference type="CDD" id="cd11882">
    <property type="entry name" value="SH3_GRAF-like"/>
    <property type="match status" value="1"/>
</dbReference>
<dbReference type="PROSITE" id="PS50238">
    <property type="entry name" value="RHOGAP"/>
    <property type="match status" value="1"/>
</dbReference>
<feature type="region of interest" description="Disordered" evidence="3">
    <location>
        <begin position="315"/>
        <end position="344"/>
    </location>
</feature>
<feature type="compositionally biased region" description="Polar residues" evidence="3">
    <location>
        <begin position="550"/>
        <end position="570"/>
    </location>
</feature>
<dbReference type="SUPFAM" id="SSF48350">
    <property type="entry name" value="GTPase activation domain, GAP"/>
    <property type="match status" value="1"/>
</dbReference>
<dbReference type="PANTHER" id="PTHR12552">
    <property type="entry name" value="OLIGOPHRENIN 1"/>
    <property type="match status" value="1"/>
</dbReference>
<evidence type="ECO:0000259" key="5">
    <source>
        <dbReference type="PROSITE" id="PS50238"/>
    </source>
</evidence>
<dbReference type="GO" id="GO:0007165">
    <property type="term" value="P:signal transduction"/>
    <property type="evidence" value="ECO:0007669"/>
    <property type="project" value="InterPro"/>
</dbReference>
<dbReference type="PROSITE" id="PS50002">
    <property type="entry name" value="SH3"/>
    <property type="match status" value="1"/>
</dbReference>
<organism evidence="8">
    <name type="scientific">Anisakis simplex</name>
    <name type="common">Herring worm</name>
    <dbReference type="NCBI Taxonomy" id="6269"/>
    <lineage>
        <taxon>Eukaryota</taxon>
        <taxon>Metazoa</taxon>
        <taxon>Ecdysozoa</taxon>
        <taxon>Nematoda</taxon>
        <taxon>Chromadorea</taxon>
        <taxon>Rhabditida</taxon>
        <taxon>Spirurina</taxon>
        <taxon>Ascaridomorpha</taxon>
        <taxon>Ascaridoidea</taxon>
        <taxon>Anisakidae</taxon>
        <taxon>Anisakis</taxon>
        <taxon>Anisakis simplex complex</taxon>
    </lineage>
</organism>
<evidence type="ECO:0000256" key="3">
    <source>
        <dbReference type="SAM" id="MobiDB-lite"/>
    </source>
</evidence>
<feature type="domain" description="SH3" evidence="4">
    <location>
        <begin position="600"/>
        <end position="659"/>
    </location>
</feature>
<keyword evidence="1 2" id="KW-0728">SH3 domain</keyword>
<dbReference type="Gene3D" id="2.30.30.40">
    <property type="entry name" value="SH3 Domains"/>
    <property type="match status" value="1"/>
</dbReference>
<dbReference type="InterPro" id="IPR001452">
    <property type="entry name" value="SH3_domain"/>
</dbReference>
<dbReference type="PANTHER" id="PTHR12552:SF1">
    <property type="entry name" value="RHO GTPASE-ACTIVATING PROTEIN GRAF"/>
    <property type="match status" value="1"/>
</dbReference>
<dbReference type="SUPFAM" id="SSF50044">
    <property type="entry name" value="SH3-domain"/>
    <property type="match status" value="1"/>
</dbReference>
<evidence type="ECO:0000313" key="6">
    <source>
        <dbReference type="EMBL" id="VDK17527.1"/>
    </source>
</evidence>
<feature type="region of interest" description="Disordered" evidence="3">
    <location>
        <begin position="269"/>
        <end position="302"/>
    </location>
</feature>
<dbReference type="AlphaFoldDB" id="A0A0M3IYM4"/>
<gene>
    <name evidence="6" type="ORF">ASIM_LOCUS257</name>
</gene>
<dbReference type="InterPro" id="IPR047234">
    <property type="entry name" value="GRAF_fam"/>
</dbReference>
<protein>
    <submittedName>
        <fullName evidence="8">Rho-GAP domain-containing protein</fullName>
    </submittedName>
</protein>